<dbReference type="PANTHER" id="PTHR11803">
    <property type="entry name" value="2-IMINOBUTANOATE/2-IMINOPROPANOATE DEAMINASE RIDA"/>
    <property type="match status" value="1"/>
</dbReference>
<feature type="non-terminal residue" evidence="1">
    <location>
        <position position="1"/>
    </location>
</feature>
<dbReference type="GO" id="GO:0005829">
    <property type="term" value="C:cytosol"/>
    <property type="evidence" value="ECO:0007669"/>
    <property type="project" value="TreeGrafter"/>
</dbReference>
<dbReference type="Pfam" id="PF01042">
    <property type="entry name" value="Ribonuc_L-PSP"/>
    <property type="match status" value="1"/>
</dbReference>
<sequence length="112" mass="12222">VSGTSARRFDDTVEGADVGDDGTVRLDPAVQSRAVLANVERILADHGLDRGDLVDATAFLVDMDHFDAWNEAWAEFFTGREAPARTTVAVRALPHPHLLVEVKATARQRNRG</sequence>
<name>A0A381VKA4_9ZZZZ</name>
<dbReference type="GO" id="GO:0019239">
    <property type="term" value="F:deaminase activity"/>
    <property type="evidence" value="ECO:0007669"/>
    <property type="project" value="TreeGrafter"/>
</dbReference>
<reference evidence="1" key="1">
    <citation type="submission" date="2018-05" db="EMBL/GenBank/DDBJ databases">
        <authorList>
            <person name="Lanie J.A."/>
            <person name="Ng W.-L."/>
            <person name="Kazmierczak K.M."/>
            <person name="Andrzejewski T.M."/>
            <person name="Davidsen T.M."/>
            <person name="Wayne K.J."/>
            <person name="Tettelin H."/>
            <person name="Glass J.I."/>
            <person name="Rusch D."/>
            <person name="Podicherti R."/>
            <person name="Tsui H.-C.T."/>
            <person name="Winkler M.E."/>
        </authorList>
    </citation>
    <scope>NUCLEOTIDE SEQUENCE</scope>
</reference>
<dbReference type="EMBL" id="UINC01008944">
    <property type="protein sequence ID" value="SVA40198.1"/>
    <property type="molecule type" value="Genomic_DNA"/>
</dbReference>
<gene>
    <name evidence="1" type="ORF">METZ01_LOCUS93052</name>
</gene>
<protein>
    <submittedName>
        <fullName evidence="1">Uncharacterized protein</fullName>
    </submittedName>
</protein>
<dbReference type="AlphaFoldDB" id="A0A381VKA4"/>
<dbReference type="GO" id="GO:0005739">
    <property type="term" value="C:mitochondrion"/>
    <property type="evidence" value="ECO:0007669"/>
    <property type="project" value="TreeGrafter"/>
</dbReference>
<dbReference type="Gene3D" id="3.30.1330.40">
    <property type="entry name" value="RutC-like"/>
    <property type="match status" value="1"/>
</dbReference>
<evidence type="ECO:0000313" key="1">
    <source>
        <dbReference type="EMBL" id="SVA40198.1"/>
    </source>
</evidence>
<dbReference type="PANTHER" id="PTHR11803:SF48">
    <property type="entry name" value="2-AMINOMUCONATE DEAMINASE"/>
    <property type="match status" value="1"/>
</dbReference>
<dbReference type="SUPFAM" id="SSF55298">
    <property type="entry name" value="YjgF-like"/>
    <property type="match status" value="1"/>
</dbReference>
<proteinExistence type="predicted"/>
<dbReference type="CDD" id="cd00448">
    <property type="entry name" value="YjgF_YER057c_UK114_family"/>
    <property type="match status" value="1"/>
</dbReference>
<dbReference type="InterPro" id="IPR035959">
    <property type="entry name" value="RutC-like_sf"/>
</dbReference>
<organism evidence="1">
    <name type="scientific">marine metagenome</name>
    <dbReference type="NCBI Taxonomy" id="408172"/>
    <lineage>
        <taxon>unclassified sequences</taxon>
        <taxon>metagenomes</taxon>
        <taxon>ecological metagenomes</taxon>
    </lineage>
</organism>
<accession>A0A381VKA4</accession>
<dbReference type="InterPro" id="IPR006175">
    <property type="entry name" value="YjgF/YER057c/UK114"/>
</dbReference>